<protein>
    <submittedName>
        <fullName evidence="4">Putative glycosyltransferase EpsJ</fullName>
        <ecNumber evidence="4">2.4.-.-</ecNumber>
    </submittedName>
</protein>
<feature type="domain" description="Glycosyltransferase 2-like" evidence="3">
    <location>
        <begin position="5"/>
        <end position="129"/>
    </location>
</feature>
<proteinExistence type="predicted"/>
<keyword evidence="5" id="KW-1185">Reference proteome</keyword>
<keyword evidence="2 4" id="KW-0808">Transferase</keyword>
<dbReference type="SUPFAM" id="SSF53448">
    <property type="entry name" value="Nucleotide-diphospho-sugar transferases"/>
    <property type="match status" value="1"/>
</dbReference>
<sequence>MPKISVIIPVYGTERYIEKCVRSVMEQTFEDIEILCIDDCSPDNSAAIIERLAAEDKRIRLIRHDRNLGLGGARNTGISEARAPYLASVDSDDYIDPSMLERLWDATDGQTVDVVSCGLALVDEDGSVQLNVTKPNQTFMNDASQVNILDLLPPSFCNKLWRTSLFTETGVTFPTHMYYEDLATTPRVLRFAKVIKTIQDVLYQYVVRENSITNSYSARHIIDYFRTYDTLWDFFSTEDLLNRYHEEFFVKIGKSLRYHTNMIVDSGLDEGEKAQYVRHMLLLKLAYLEYNSKLRDLDKESLQLMLLKARSRADIDAMIGAKVAK</sequence>
<keyword evidence="1 4" id="KW-0328">Glycosyltransferase</keyword>
<dbReference type="Proteomes" id="UP000051587">
    <property type="component" value="Unassembled WGS sequence"/>
</dbReference>
<dbReference type="InterPro" id="IPR001173">
    <property type="entry name" value="Glyco_trans_2-like"/>
</dbReference>
<dbReference type="EC" id="2.4.-.-" evidence="4"/>
<dbReference type="GO" id="GO:0016758">
    <property type="term" value="F:hexosyltransferase activity"/>
    <property type="evidence" value="ECO:0007669"/>
    <property type="project" value="UniProtKB-ARBA"/>
</dbReference>
<name>A0A0P1FUS5_THAGE</name>
<accession>A0A0P1FUS5</accession>
<dbReference type="InterPro" id="IPR029044">
    <property type="entry name" value="Nucleotide-diphossugar_trans"/>
</dbReference>
<gene>
    <name evidence="4" type="primary">epsJ_2</name>
    <name evidence="4" type="ORF">TG4357_01916</name>
</gene>
<dbReference type="STRING" id="53501.SAMN04488043_11534"/>
<dbReference type="Gene3D" id="3.90.550.10">
    <property type="entry name" value="Spore Coat Polysaccharide Biosynthesis Protein SpsA, Chain A"/>
    <property type="match status" value="1"/>
</dbReference>
<evidence type="ECO:0000259" key="3">
    <source>
        <dbReference type="Pfam" id="PF00535"/>
    </source>
</evidence>
<dbReference type="PANTHER" id="PTHR22916">
    <property type="entry name" value="GLYCOSYLTRANSFERASE"/>
    <property type="match status" value="1"/>
</dbReference>
<dbReference type="AlphaFoldDB" id="A0A0P1FUS5"/>
<evidence type="ECO:0000313" key="4">
    <source>
        <dbReference type="EMBL" id="CUH65528.1"/>
    </source>
</evidence>
<reference evidence="4 5" key="1">
    <citation type="submission" date="2015-09" db="EMBL/GenBank/DDBJ databases">
        <authorList>
            <consortium name="Swine Surveillance"/>
        </authorList>
    </citation>
    <scope>NUCLEOTIDE SEQUENCE [LARGE SCALE GENOMIC DNA]</scope>
    <source>
        <strain evidence="4 5">CECT 4357</strain>
    </source>
</reference>
<organism evidence="4 5">
    <name type="scientific">Thalassovita gelatinovora</name>
    <name type="common">Thalassobius gelatinovorus</name>
    <dbReference type="NCBI Taxonomy" id="53501"/>
    <lineage>
        <taxon>Bacteria</taxon>
        <taxon>Pseudomonadati</taxon>
        <taxon>Pseudomonadota</taxon>
        <taxon>Alphaproteobacteria</taxon>
        <taxon>Rhodobacterales</taxon>
        <taxon>Roseobacteraceae</taxon>
        <taxon>Thalassovita</taxon>
    </lineage>
</organism>
<evidence type="ECO:0000256" key="2">
    <source>
        <dbReference type="ARBA" id="ARBA00022679"/>
    </source>
</evidence>
<dbReference type="EMBL" id="CYSA01000016">
    <property type="protein sequence ID" value="CUH65528.1"/>
    <property type="molecule type" value="Genomic_DNA"/>
</dbReference>
<evidence type="ECO:0000256" key="1">
    <source>
        <dbReference type="ARBA" id="ARBA00022676"/>
    </source>
</evidence>
<dbReference type="Pfam" id="PF00535">
    <property type="entry name" value="Glycos_transf_2"/>
    <property type="match status" value="1"/>
</dbReference>
<dbReference type="PANTHER" id="PTHR22916:SF51">
    <property type="entry name" value="GLYCOSYLTRANSFERASE EPSH-RELATED"/>
    <property type="match status" value="1"/>
</dbReference>
<dbReference type="OrthoDB" id="5291101at2"/>
<dbReference type="RefSeq" id="WP_058262642.1">
    <property type="nucleotide sequence ID" value="NZ_CP051181.1"/>
</dbReference>
<dbReference type="CDD" id="cd00761">
    <property type="entry name" value="Glyco_tranf_GTA_type"/>
    <property type="match status" value="1"/>
</dbReference>
<evidence type="ECO:0000313" key="5">
    <source>
        <dbReference type="Proteomes" id="UP000051587"/>
    </source>
</evidence>